<reference evidence="1" key="1">
    <citation type="submission" date="2017-05" db="EMBL/GenBank/DDBJ databases">
        <authorList>
            <person name="Imhoff J.F."/>
            <person name="Rahn T."/>
            <person name="Kuenzel S."/>
            <person name="Neulinger S.C."/>
        </authorList>
    </citation>
    <scope>NUCLEOTIDE SEQUENCE</scope>
    <source>
        <strain evidence="1">DSM 4395</strain>
    </source>
</reference>
<reference evidence="1" key="2">
    <citation type="journal article" date="2020" name="Microorganisms">
        <title>Osmotic Adaptation and Compatible Solute Biosynthesis of Phototrophic Bacteria as Revealed from Genome Analyses.</title>
        <authorList>
            <person name="Imhoff J.F."/>
            <person name="Rahn T."/>
            <person name="Kunzel S."/>
            <person name="Keller A."/>
            <person name="Neulinger S.C."/>
        </authorList>
    </citation>
    <scope>NUCLEOTIDE SEQUENCE</scope>
    <source>
        <strain evidence="1">DSM 4395</strain>
    </source>
</reference>
<dbReference type="Pfam" id="PF19936">
    <property type="entry name" value="DUF6399"/>
    <property type="match status" value="1"/>
</dbReference>
<dbReference type="Proteomes" id="UP001296967">
    <property type="component" value="Unassembled WGS sequence"/>
</dbReference>
<sequence>MAPDIEAAVLQHLIPAIYLERVAGRCSGAEERRRLAALSALDHPIQALEATRRTELFQRSSSAVEGRNGQLSFAARHGERSEGA</sequence>
<evidence type="ECO:0000313" key="2">
    <source>
        <dbReference type="Proteomes" id="UP001296967"/>
    </source>
</evidence>
<gene>
    <name evidence="1" type="ORF">CCR82_05375</name>
</gene>
<dbReference type="InterPro" id="IPR045650">
    <property type="entry name" value="DUF6399"/>
</dbReference>
<keyword evidence="2" id="KW-1185">Reference proteome</keyword>
<name>A0AAJ0XFB6_HALSE</name>
<proteinExistence type="predicted"/>
<accession>A0AAJ0XFB6</accession>
<dbReference type="AlphaFoldDB" id="A0AAJ0XFB6"/>
<organism evidence="1 2">
    <name type="scientific">Halochromatium salexigens</name>
    <name type="common">Chromatium salexigens</name>
    <dbReference type="NCBI Taxonomy" id="49447"/>
    <lineage>
        <taxon>Bacteria</taxon>
        <taxon>Pseudomonadati</taxon>
        <taxon>Pseudomonadota</taxon>
        <taxon>Gammaproteobacteria</taxon>
        <taxon>Chromatiales</taxon>
        <taxon>Chromatiaceae</taxon>
        <taxon>Halochromatium</taxon>
    </lineage>
</organism>
<comment type="caution">
    <text evidence="1">The sequence shown here is derived from an EMBL/GenBank/DDBJ whole genome shotgun (WGS) entry which is preliminary data.</text>
</comment>
<protein>
    <submittedName>
        <fullName evidence="1">Uncharacterized protein</fullName>
    </submittedName>
</protein>
<evidence type="ECO:0000313" key="1">
    <source>
        <dbReference type="EMBL" id="MBK5929971.1"/>
    </source>
</evidence>
<dbReference type="EMBL" id="NHSF01000034">
    <property type="protein sequence ID" value="MBK5929971.1"/>
    <property type="molecule type" value="Genomic_DNA"/>
</dbReference>